<accession>I4KAJ2</accession>
<dbReference type="HOGENOM" id="CLU_3083729_0_0_6"/>
<comment type="caution">
    <text evidence="1">The sequence shown here is derived from an EMBL/GenBank/DDBJ whole genome shotgun (WGS) entry which is preliminary data.</text>
</comment>
<dbReference type="Proteomes" id="UP000003213">
    <property type="component" value="Chromosome"/>
</dbReference>
<organism evidence="1">
    <name type="scientific">Pseudomonas lactis</name>
    <dbReference type="NCBI Taxonomy" id="1615674"/>
    <lineage>
        <taxon>Bacteria</taxon>
        <taxon>Pseudomonadati</taxon>
        <taxon>Pseudomonadota</taxon>
        <taxon>Gammaproteobacteria</taxon>
        <taxon>Pseudomonadales</taxon>
        <taxon>Pseudomonadaceae</taxon>
        <taxon>Pseudomonas</taxon>
    </lineage>
</organism>
<gene>
    <name evidence="1" type="ORF">PflSS101_0080</name>
</gene>
<reference evidence="1" key="1">
    <citation type="journal article" date="2012" name="PLoS Genet.">
        <title>Comparative Genomics of Plant-Associated Pseudomonas spp.: Insights into Diversity and Inheritance of Traits Involved in Multitrophic Interactions.</title>
        <authorList>
            <person name="Loper J.E."/>
            <person name="Hassan K.A."/>
            <person name="Mavrodi D.V."/>
            <person name="Davis E.W.II."/>
            <person name="Lim C.K."/>
            <person name="Shaffer B.T."/>
            <person name="Elbourne L.D."/>
            <person name="Stockwell V.O."/>
            <person name="Hartney S.L."/>
            <person name="Breakwell K."/>
            <person name="Henkels M.D."/>
            <person name="Tetu S.G."/>
            <person name="Rangel L.I."/>
            <person name="Kidarsa T.A."/>
            <person name="Wilson N.L."/>
            <person name="van de Mortel J.E."/>
            <person name="Song C."/>
            <person name="Blumhagen R."/>
            <person name="Radune D."/>
            <person name="Hostetler J.B."/>
            <person name="Brinkac L.M."/>
            <person name="Durkin A.S."/>
            <person name="Kluepfel D.A."/>
            <person name="Wechter W.P."/>
            <person name="Anderson A.J."/>
            <person name="Kim Y.C."/>
            <person name="Pierson L.S.III."/>
            <person name="Pierson E.A."/>
            <person name="Lindow S.E."/>
            <person name="Kobayashi D.Y."/>
            <person name="Raaijmakers J.M."/>
            <person name="Weller D.M."/>
            <person name="Thomashow L.S."/>
            <person name="Allen A.E."/>
            <person name="Paulsen I.T."/>
        </authorList>
    </citation>
    <scope>NUCLEOTIDE SEQUENCE [LARGE SCALE GENOMIC DNA]</scope>
    <source>
        <strain evidence="1">SS101</strain>
    </source>
</reference>
<protein>
    <submittedName>
        <fullName evidence="1">Uncharacterized protein</fullName>
    </submittedName>
</protein>
<sequence length="52" mass="5567">MDRRLLASAALIPLYGAQATQDQPSLHGQADAARDPGFQGNAAAWFVHGLQY</sequence>
<evidence type="ECO:0000313" key="1">
    <source>
        <dbReference type="EMBL" id="EIK61732.1"/>
    </source>
</evidence>
<name>I4KAJ2_9PSED</name>
<dbReference type="EMBL" id="AHPN01000001">
    <property type="protein sequence ID" value="EIK61732.1"/>
    <property type="molecule type" value="Genomic_DNA"/>
</dbReference>
<dbReference type="AlphaFoldDB" id="I4KAJ2"/>
<proteinExistence type="predicted"/>